<dbReference type="InterPro" id="IPR016295">
    <property type="entry name" value="Proteasome_beta4"/>
</dbReference>
<dbReference type="PROSITE" id="PS00854">
    <property type="entry name" value="PROTEASOME_BETA_1"/>
    <property type="match status" value="1"/>
</dbReference>
<reference evidence="5" key="1">
    <citation type="submission" date="2020-05" db="EMBL/GenBank/DDBJ databases">
        <title>Phylogenomic resolution of chytrid fungi.</title>
        <authorList>
            <person name="Stajich J.E."/>
            <person name="Amses K."/>
            <person name="Simmons R."/>
            <person name="Seto K."/>
            <person name="Myers J."/>
            <person name="Bonds A."/>
            <person name="Quandt C.A."/>
            <person name="Barry K."/>
            <person name="Liu P."/>
            <person name="Grigoriev I."/>
            <person name="Longcore J.E."/>
            <person name="James T.Y."/>
        </authorList>
    </citation>
    <scope>NUCLEOTIDE SEQUENCE</scope>
    <source>
        <strain evidence="5">JEL0513</strain>
    </source>
</reference>
<evidence type="ECO:0000256" key="3">
    <source>
        <dbReference type="ARBA" id="ARBA00022942"/>
    </source>
</evidence>
<comment type="subcellular location">
    <subcellularLocation>
        <location evidence="1">Nucleus</location>
    </subcellularLocation>
</comment>
<dbReference type="EMBL" id="JADGJH010001141">
    <property type="protein sequence ID" value="KAJ3118019.1"/>
    <property type="molecule type" value="Genomic_DNA"/>
</dbReference>
<comment type="caution">
    <text evidence="5">The sequence shown here is derived from an EMBL/GenBank/DDBJ whole genome shotgun (WGS) entry which is preliminary data.</text>
</comment>
<dbReference type="GO" id="GO:0005634">
    <property type="term" value="C:nucleus"/>
    <property type="evidence" value="ECO:0007669"/>
    <property type="project" value="UniProtKB-SubCell"/>
</dbReference>
<dbReference type="PANTHER" id="PTHR32194:SF6">
    <property type="entry name" value="PROTEASOME SUBUNIT BETA"/>
    <property type="match status" value="1"/>
</dbReference>
<dbReference type="InterPro" id="IPR023333">
    <property type="entry name" value="Proteasome_suB-type"/>
</dbReference>
<proteinExistence type="predicted"/>
<keyword evidence="4" id="KW-0539">Nucleus</keyword>
<protein>
    <submittedName>
        <fullName evidence="5">Proteasome subunit beta type-7</fullName>
    </submittedName>
</protein>
<dbReference type="CDD" id="cd03760">
    <property type="entry name" value="proteasome_beta_type_4"/>
    <property type="match status" value="1"/>
</dbReference>
<evidence type="ECO:0000256" key="2">
    <source>
        <dbReference type="ARBA" id="ARBA00022490"/>
    </source>
</evidence>
<keyword evidence="2" id="KW-0963">Cytoplasm</keyword>
<dbReference type="GO" id="GO:0005737">
    <property type="term" value="C:cytoplasm"/>
    <property type="evidence" value="ECO:0007669"/>
    <property type="project" value="TreeGrafter"/>
</dbReference>
<dbReference type="GO" id="GO:0051603">
    <property type="term" value="P:proteolysis involved in protein catabolic process"/>
    <property type="evidence" value="ECO:0007669"/>
    <property type="project" value="InterPro"/>
</dbReference>
<dbReference type="Proteomes" id="UP001211907">
    <property type="component" value="Unassembled WGS sequence"/>
</dbReference>
<evidence type="ECO:0000313" key="5">
    <source>
        <dbReference type="EMBL" id="KAJ3118019.1"/>
    </source>
</evidence>
<dbReference type="AlphaFoldDB" id="A0AAD5T0T5"/>
<evidence type="ECO:0000256" key="4">
    <source>
        <dbReference type="ARBA" id="ARBA00023242"/>
    </source>
</evidence>
<dbReference type="GO" id="GO:0019774">
    <property type="term" value="C:proteasome core complex, beta-subunit complex"/>
    <property type="evidence" value="ECO:0007669"/>
    <property type="project" value="UniProtKB-ARBA"/>
</dbReference>
<dbReference type="PANTHER" id="PTHR32194">
    <property type="entry name" value="METALLOPROTEASE TLDD"/>
    <property type="match status" value="1"/>
</dbReference>
<evidence type="ECO:0000256" key="1">
    <source>
        <dbReference type="ARBA" id="ARBA00004123"/>
    </source>
</evidence>
<feature type="non-terminal residue" evidence="5">
    <location>
        <position position="248"/>
    </location>
</feature>
<evidence type="ECO:0000313" key="6">
    <source>
        <dbReference type="Proteomes" id="UP001211907"/>
    </source>
</evidence>
<name>A0AAD5T0T5_9FUNG</name>
<dbReference type="PIRSF" id="PIRSF001213">
    <property type="entry name" value="Psome_endopept_beta"/>
    <property type="match status" value="1"/>
</dbReference>
<sequence>MDYFPGNWGNPRTRDADDAFLDAHDYLPGRHAADQHQSASANFITNPEHLPRTHTQQPIVTGTSVLAIRFDKGVMLAADNLASYGSLARFRDVERFRKVGDYTVVGASGDISDLQHIHHVLNALETKEKYFDDGLTLGPRNVFEYLCRLMYARRSKVDPLWNSLVVAGVKNDESFLGYVDLQGTSYQSPTIATGFGGHLAQPILRKAYETAAGGNADGGDKLTEAQAQKILEDSMKVLYARDARSLNK</sequence>
<dbReference type="Gene3D" id="3.60.20.10">
    <property type="entry name" value="Glutamine Phosphoribosylpyrophosphate, subunit 1, domain 1"/>
    <property type="match status" value="1"/>
</dbReference>
<keyword evidence="6" id="KW-1185">Reference proteome</keyword>
<dbReference type="SUPFAM" id="SSF56235">
    <property type="entry name" value="N-terminal nucleophile aminohydrolases (Ntn hydrolases)"/>
    <property type="match status" value="1"/>
</dbReference>
<dbReference type="Pfam" id="PF00227">
    <property type="entry name" value="Proteasome"/>
    <property type="match status" value="1"/>
</dbReference>
<keyword evidence="3 5" id="KW-0647">Proteasome</keyword>
<accession>A0AAD5T0T5</accession>
<dbReference type="PROSITE" id="PS51476">
    <property type="entry name" value="PROTEASOME_BETA_2"/>
    <property type="match status" value="1"/>
</dbReference>
<gene>
    <name evidence="5" type="primary">PRE4</name>
    <name evidence="5" type="ORF">HK100_000699</name>
</gene>
<dbReference type="InterPro" id="IPR029055">
    <property type="entry name" value="Ntn_hydrolases_N"/>
</dbReference>
<organism evidence="5 6">
    <name type="scientific">Physocladia obscura</name>
    <dbReference type="NCBI Taxonomy" id="109957"/>
    <lineage>
        <taxon>Eukaryota</taxon>
        <taxon>Fungi</taxon>
        <taxon>Fungi incertae sedis</taxon>
        <taxon>Chytridiomycota</taxon>
        <taxon>Chytridiomycota incertae sedis</taxon>
        <taxon>Chytridiomycetes</taxon>
        <taxon>Chytridiales</taxon>
        <taxon>Chytriomycetaceae</taxon>
        <taxon>Physocladia</taxon>
    </lineage>
</organism>
<dbReference type="InterPro" id="IPR001353">
    <property type="entry name" value="Proteasome_sua/b"/>
</dbReference>
<dbReference type="InterPro" id="IPR016050">
    <property type="entry name" value="Proteasome_bsu_CS"/>
</dbReference>